<dbReference type="SUPFAM" id="SSF49785">
    <property type="entry name" value="Galactose-binding domain-like"/>
    <property type="match status" value="1"/>
</dbReference>
<evidence type="ECO:0000256" key="1">
    <source>
        <dbReference type="ARBA" id="ARBA00007401"/>
    </source>
</evidence>
<protein>
    <recommendedName>
        <fullName evidence="2">Glycosyl hydrolases family 2 sugar binding domain-containing protein</fullName>
    </recommendedName>
</protein>
<evidence type="ECO:0000259" key="2">
    <source>
        <dbReference type="Pfam" id="PF02837"/>
    </source>
</evidence>
<dbReference type="GO" id="GO:0019391">
    <property type="term" value="P:glucuronoside catabolic process"/>
    <property type="evidence" value="ECO:0007669"/>
    <property type="project" value="TreeGrafter"/>
</dbReference>
<dbReference type="GO" id="GO:0030246">
    <property type="term" value="F:carbohydrate binding"/>
    <property type="evidence" value="ECO:0007669"/>
    <property type="project" value="TreeGrafter"/>
</dbReference>
<comment type="caution">
    <text evidence="3">The sequence shown here is derived from an EMBL/GenBank/DDBJ whole genome shotgun (WGS) entry which is preliminary data.</text>
</comment>
<dbReference type="EMBL" id="LAZR01053098">
    <property type="protein sequence ID" value="KKK81494.1"/>
    <property type="molecule type" value="Genomic_DNA"/>
</dbReference>
<sequence length="218" mass="23849">MTSGSLLKTATLLLCISGMLVGQAVADTLKEIDLASDTAWTLSIDGNSQTRPIKVPGGGWNSDQQQPPIPSASVKDHVVYERELVVPAAARDNVVKIEFGGCNYGAEVFLDDRKVAEHHAPMTPFAADLTGLVEAGKTYRLRVKAYSRFHYGKFGRPTVGVTAGFDFNKGMSHRTNYDTKYAYGLTGHVRLAIYPAVYISDVFVRTSVENRALAYDVW</sequence>
<feature type="non-terminal residue" evidence="3">
    <location>
        <position position="218"/>
    </location>
</feature>
<comment type="similarity">
    <text evidence="1">Belongs to the glycosyl hydrolase 2 family.</text>
</comment>
<reference evidence="3" key="1">
    <citation type="journal article" date="2015" name="Nature">
        <title>Complex archaea that bridge the gap between prokaryotes and eukaryotes.</title>
        <authorList>
            <person name="Spang A."/>
            <person name="Saw J.H."/>
            <person name="Jorgensen S.L."/>
            <person name="Zaremba-Niedzwiedzka K."/>
            <person name="Martijn J."/>
            <person name="Lind A.E."/>
            <person name="van Eijk R."/>
            <person name="Schleper C."/>
            <person name="Guy L."/>
            <person name="Ettema T.J."/>
        </authorList>
    </citation>
    <scope>NUCLEOTIDE SEQUENCE</scope>
</reference>
<dbReference type="PANTHER" id="PTHR10066">
    <property type="entry name" value="BETA-GLUCURONIDASE"/>
    <property type="match status" value="1"/>
</dbReference>
<name>A0A0F9AST3_9ZZZZ</name>
<dbReference type="InterPro" id="IPR008979">
    <property type="entry name" value="Galactose-bd-like_sf"/>
</dbReference>
<dbReference type="InterPro" id="IPR006104">
    <property type="entry name" value="Glyco_hydro_2_N"/>
</dbReference>
<dbReference type="PANTHER" id="PTHR10066:SF67">
    <property type="entry name" value="BETA-GLUCURONIDASE"/>
    <property type="match status" value="1"/>
</dbReference>
<dbReference type="Gene3D" id="2.60.120.260">
    <property type="entry name" value="Galactose-binding domain-like"/>
    <property type="match status" value="1"/>
</dbReference>
<dbReference type="GO" id="GO:0004566">
    <property type="term" value="F:beta-glucuronidase activity"/>
    <property type="evidence" value="ECO:0007669"/>
    <property type="project" value="TreeGrafter"/>
</dbReference>
<accession>A0A0F9AST3</accession>
<organism evidence="3">
    <name type="scientific">marine sediment metagenome</name>
    <dbReference type="NCBI Taxonomy" id="412755"/>
    <lineage>
        <taxon>unclassified sequences</taxon>
        <taxon>metagenomes</taxon>
        <taxon>ecological metagenomes</taxon>
    </lineage>
</organism>
<dbReference type="Pfam" id="PF02837">
    <property type="entry name" value="Glyco_hydro_2_N"/>
    <property type="match status" value="1"/>
</dbReference>
<gene>
    <name evidence="3" type="ORF">LCGC14_2812870</name>
</gene>
<dbReference type="GO" id="GO:0005975">
    <property type="term" value="P:carbohydrate metabolic process"/>
    <property type="evidence" value="ECO:0007669"/>
    <property type="project" value="InterPro"/>
</dbReference>
<proteinExistence type="inferred from homology"/>
<feature type="domain" description="Glycosyl hydrolases family 2 sugar binding" evidence="2">
    <location>
        <begin position="73"/>
        <end position="145"/>
    </location>
</feature>
<dbReference type="AlphaFoldDB" id="A0A0F9AST3"/>
<evidence type="ECO:0000313" key="3">
    <source>
        <dbReference type="EMBL" id="KKK81494.1"/>
    </source>
</evidence>